<evidence type="ECO:0000313" key="2">
    <source>
        <dbReference type="Proteomes" id="UP000034982"/>
    </source>
</evidence>
<organism evidence="1 2">
    <name type="scientific">Tannerella sp. oral taxon BU063 isolate Cell 1/3</name>
    <dbReference type="NCBI Taxonomy" id="1411022"/>
    <lineage>
        <taxon>Bacteria</taxon>
        <taxon>Pseudomonadati</taxon>
        <taxon>Bacteroidota</taxon>
        <taxon>Bacteroidia</taxon>
        <taxon>Bacteroidales</taxon>
        <taxon>Tannerellaceae</taxon>
        <taxon>Tannerella</taxon>
    </lineage>
</organism>
<accession>W2CPL3</accession>
<reference evidence="1 2" key="1">
    <citation type="submission" date="2013-11" db="EMBL/GenBank/DDBJ databases">
        <title>Single cell genomics of uncultured Tannerella BU063 (oral taxon 286).</title>
        <authorList>
            <person name="Beall C.J."/>
            <person name="Campbell A.G."/>
            <person name="Griffen A.L."/>
            <person name="Podar M."/>
            <person name="Leys E.J."/>
        </authorList>
    </citation>
    <scope>NUCLEOTIDE SEQUENCE [LARGE SCALE GENOMIC DNA]</scope>
    <source>
        <strain evidence="1">Cell 1/3</strain>
    </source>
</reference>
<dbReference type="EMBL" id="AYYE01000862">
    <property type="protein sequence ID" value="ETK09159.1"/>
    <property type="molecule type" value="Genomic_DNA"/>
</dbReference>
<name>W2CPL3_9BACT</name>
<sequence length="74" mass="8629">MLIVNLHLLVEFAQVKFWGLLVPISLGVFRYRLLGLTCTKKLHFYVELTLFIPRATTSNFEELFEIVDIESRGE</sequence>
<proteinExistence type="predicted"/>
<dbReference type="Proteomes" id="UP000034982">
    <property type="component" value="Unassembled WGS sequence"/>
</dbReference>
<dbReference type="AlphaFoldDB" id="W2CPL3"/>
<evidence type="ECO:0000313" key="1">
    <source>
        <dbReference type="EMBL" id="ETK09159.1"/>
    </source>
</evidence>
<gene>
    <name evidence="1" type="ORF">T230_05425</name>
</gene>
<comment type="caution">
    <text evidence="1">The sequence shown here is derived from an EMBL/GenBank/DDBJ whole genome shotgun (WGS) entry which is preliminary data.</text>
</comment>
<protein>
    <submittedName>
        <fullName evidence="1">Uncharacterized protein</fullName>
    </submittedName>
</protein>